<dbReference type="EMBL" id="CAADEY010000040">
    <property type="protein sequence ID" value="VFJ53723.1"/>
    <property type="molecule type" value="Genomic_DNA"/>
</dbReference>
<keyword evidence="3" id="KW-0255">Endonuclease</keyword>
<dbReference type="Gene3D" id="3.90.1570.10">
    <property type="entry name" value="tt1808, chain A"/>
    <property type="match status" value="1"/>
</dbReference>
<organism evidence="3">
    <name type="scientific">Candidatus Kentrum sp. DK</name>
    <dbReference type="NCBI Taxonomy" id="2126562"/>
    <lineage>
        <taxon>Bacteria</taxon>
        <taxon>Pseudomonadati</taxon>
        <taxon>Pseudomonadota</taxon>
        <taxon>Gammaproteobacteria</taxon>
        <taxon>Candidatus Kentrum</taxon>
    </lineage>
</organism>
<dbReference type="AlphaFoldDB" id="A0A450SU51"/>
<gene>
    <name evidence="3" type="ORF">BECKDK2373B_GA0170837_106626</name>
    <name evidence="2" type="ORF">BECKDK2373C_GA0170839_104020</name>
</gene>
<feature type="domain" description="Putative restriction endonuclease" evidence="1">
    <location>
        <begin position="21"/>
        <end position="162"/>
    </location>
</feature>
<keyword evidence="3" id="KW-0540">Nuclease</keyword>
<evidence type="ECO:0000313" key="3">
    <source>
        <dbReference type="EMBL" id="VFJ57458.1"/>
    </source>
</evidence>
<reference evidence="3" key="1">
    <citation type="submission" date="2019-02" db="EMBL/GenBank/DDBJ databases">
        <authorList>
            <person name="Gruber-Vodicka R. H."/>
            <person name="Seah K. B. B."/>
        </authorList>
    </citation>
    <scope>NUCLEOTIDE SEQUENCE</scope>
    <source>
        <strain evidence="2">BECK_DK161</strain>
        <strain evidence="3">BECK_DK47</strain>
    </source>
</reference>
<dbReference type="Pfam" id="PF05685">
    <property type="entry name" value="Uma2"/>
    <property type="match status" value="1"/>
</dbReference>
<sequence>MNLAYKQRIPARGPFTADQIRDGDRYELSNGHAIYCAPAGEHHARRNASGASLLGSDPEAEWSAVDAGFTPNPGTLRAPDVAVGPKPAKKKGAWIAGAPPLAVEYADRGQHEPGLQIKIKELLVAGTRYVWVVRLTGPQRVEVYTKGKPMRLFSTTDTLEAQGVLKNPIPVRALFDDEEAARITLRNLLQREGYEDLNAVLQEGALAAKRGALLDILSARGIAVDEGTGERIADCRDSARLDAWLGKAAVADQLAAVFEE</sequence>
<dbReference type="SUPFAM" id="SSF52980">
    <property type="entry name" value="Restriction endonuclease-like"/>
    <property type="match status" value="1"/>
</dbReference>
<accession>A0A450SU51</accession>
<dbReference type="EMBL" id="CAADEX010000066">
    <property type="protein sequence ID" value="VFJ57458.1"/>
    <property type="molecule type" value="Genomic_DNA"/>
</dbReference>
<evidence type="ECO:0000313" key="2">
    <source>
        <dbReference type="EMBL" id="VFJ53723.1"/>
    </source>
</evidence>
<evidence type="ECO:0000259" key="1">
    <source>
        <dbReference type="Pfam" id="PF05685"/>
    </source>
</evidence>
<protein>
    <submittedName>
        <fullName evidence="3">Restriction endonuclease</fullName>
    </submittedName>
</protein>
<dbReference type="CDD" id="cd06260">
    <property type="entry name" value="DUF820-like"/>
    <property type="match status" value="1"/>
</dbReference>
<dbReference type="InterPro" id="IPR011335">
    <property type="entry name" value="Restrct_endonuc-II-like"/>
</dbReference>
<proteinExistence type="predicted"/>
<dbReference type="GO" id="GO:0004519">
    <property type="term" value="F:endonuclease activity"/>
    <property type="evidence" value="ECO:0007669"/>
    <property type="project" value="UniProtKB-KW"/>
</dbReference>
<dbReference type="InterPro" id="IPR012296">
    <property type="entry name" value="Nuclease_put_TT1808"/>
</dbReference>
<dbReference type="InterPro" id="IPR008538">
    <property type="entry name" value="Uma2"/>
</dbReference>
<name>A0A450SU51_9GAMM</name>
<keyword evidence="3" id="KW-0378">Hydrolase</keyword>